<dbReference type="GO" id="GO:0016020">
    <property type="term" value="C:membrane"/>
    <property type="evidence" value="ECO:0007669"/>
    <property type="project" value="InterPro"/>
</dbReference>
<dbReference type="Proteomes" id="UP000186309">
    <property type="component" value="Chromosome"/>
</dbReference>
<keyword evidence="5 7" id="KW-0472">Membrane</keyword>
<dbReference type="InterPro" id="IPR022781">
    <property type="entry name" value="Flagellar_biosynth_FliO"/>
</dbReference>
<keyword evidence="2" id="KW-1003">Cell membrane</keyword>
<keyword evidence="8" id="KW-0732">Signal</keyword>
<name>A0A1U7CT95_9BACT</name>
<sequence>MSHAKLLPMLAAGLLAAFALVASPAPVAGQEPSAAADEAPRTARPTLARPRREASTVAKGSQGWWTGTAAMVVILGAAGVLCIAVRRQAEGATGGRLKVLGRVNLPPKHAVFLVKAGGRTLLIGTGPQGAPSLLGELDDDDDEASALASSPVVARSDSGMRSARPVHAAPRIDVRLGDES</sequence>
<keyword evidence="3 7" id="KW-0812">Transmembrane</keyword>
<evidence type="ECO:0000256" key="3">
    <source>
        <dbReference type="ARBA" id="ARBA00022692"/>
    </source>
</evidence>
<accession>A0A1U7CT95</accession>
<feature type="transmembrane region" description="Helical" evidence="7">
    <location>
        <begin position="64"/>
        <end position="85"/>
    </location>
</feature>
<feature type="region of interest" description="Disordered" evidence="6">
    <location>
        <begin position="30"/>
        <end position="55"/>
    </location>
</feature>
<evidence type="ECO:0008006" key="11">
    <source>
        <dbReference type="Google" id="ProtNLM"/>
    </source>
</evidence>
<evidence type="ECO:0000256" key="7">
    <source>
        <dbReference type="SAM" id="Phobius"/>
    </source>
</evidence>
<dbReference type="Pfam" id="PF04347">
    <property type="entry name" value="FliO"/>
    <property type="match status" value="1"/>
</dbReference>
<evidence type="ECO:0000256" key="2">
    <source>
        <dbReference type="ARBA" id="ARBA00022475"/>
    </source>
</evidence>
<proteinExistence type="predicted"/>
<comment type="subcellular location">
    <subcellularLocation>
        <location evidence="1">Cell membrane</location>
    </subcellularLocation>
</comment>
<dbReference type="GO" id="GO:0044781">
    <property type="term" value="P:bacterial-type flagellum organization"/>
    <property type="evidence" value="ECO:0007669"/>
    <property type="project" value="InterPro"/>
</dbReference>
<dbReference type="AlphaFoldDB" id="A0A1U7CT95"/>
<dbReference type="STRING" id="1387353.BSF38_03651"/>
<organism evidence="9 10">
    <name type="scientific">Paludisphaera borealis</name>
    <dbReference type="NCBI Taxonomy" id="1387353"/>
    <lineage>
        <taxon>Bacteria</taxon>
        <taxon>Pseudomonadati</taxon>
        <taxon>Planctomycetota</taxon>
        <taxon>Planctomycetia</taxon>
        <taxon>Isosphaerales</taxon>
        <taxon>Isosphaeraceae</taxon>
        <taxon>Paludisphaera</taxon>
    </lineage>
</organism>
<keyword evidence="10" id="KW-1185">Reference proteome</keyword>
<gene>
    <name evidence="9" type="ORF">BSF38_03651</name>
</gene>
<evidence type="ECO:0000313" key="10">
    <source>
        <dbReference type="Proteomes" id="UP000186309"/>
    </source>
</evidence>
<evidence type="ECO:0000256" key="4">
    <source>
        <dbReference type="ARBA" id="ARBA00022989"/>
    </source>
</evidence>
<evidence type="ECO:0000256" key="8">
    <source>
        <dbReference type="SAM" id="SignalP"/>
    </source>
</evidence>
<dbReference type="EMBL" id="CP019082">
    <property type="protein sequence ID" value="APW62119.1"/>
    <property type="molecule type" value="Genomic_DNA"/>
</dbReference>
<protein>
    <recommendedName>
        <fullName evidence="11">Flagellar biosynthetic protein FliO</fullName>
    </recommendedName>
</protein>
<dbReference type="RefSeq" id="WP_076347955.1">
    <property type="nucleotide sequence ID" value="NZ_CP019082.1"/>
</dbReference>
<feature type="chain" id="PRO_5012188613" description="Flagellar biosynthetic protein FliO" evidence="8">
    <location>
        <begin position="29"/>
        <end position="180"/>
    </location>
</feature>
<feature type="region of interest" description="Disordered" evidence="6">
    <location>
        <begin position="139"/>
        <end position="180"/>
    </location>
</feature>
<evidence type="ECO:0000256" key="6">
    <source>
        <dbReference type="SAM" id="MobiDB-lite"/>
    </source>
</evidence>
<evidence type="ECO:0000256" key="1">
    <source>
        <dbReference type="ARBA" id="ARBA00004236"/>
    </source>
</evidence>
<evidence type="ECO:0000313" key="9">
    <source>
        <dbReference type="EMBL" id="APW62119.1"/>
    </source>
</evidence>
<evidence type="ECO:0000256" key="5">
    <source>
        <dbReference type="ARBA" id="ARBA00023136"/>
    </source>
</evidence>
<feature type="compositionally biased region" description="Basic and acidic residues" evidence="6">
    <location>
        <begin position="170"/>
        <end position="180"/>
    </location>
</feature>
<reference evidence="10" key="1">
    <citation type="submission" date="2016-12" db="EMBL/GenBank/DDBJ databases">
        <title>Comparative genomics of four Isosphaeraceae planctomycetes: a common pool of plasmids and glycoside hydrolase genes.</title>
        <authorList>
            <person name="Ivanova A."/>
        </authorList>
    </citation>
    <scope>NUCLEOTIDE SEQUENCE [LARGE SCALE GENOMIC DNA]</scope>
    <source>
        <strain evidence="10">PX4</strain>
    </source>
</reference>
<feature type="signal peptide" evidence="8">
    <location>
        <begin position="1"/>
        <end position="28"/>
    </location>
</feature>
<dbReference type="KEGG" id="pbor:BSF38_03651"/>
<keyword evidence="4 7" id="KW-1133">Transmembrane helix</keyword>